<evidence type="ECO:0000313" key="9">
    <source>
        <dbReference type="EMBL" id="TWF31742.1"/>
    </source>
</evidence>
<sequence length="514" mass="58212">MVSFFIASVLSAVALTSSYYFVNGRVNLNNAYLLRLFIPAVGGAVLYGFFYGQKGNTSGSGPKGDFIDLETVGGKKIVFRNPFDNFLVYGGQGAGKTKSVGKHLLYHYIRLHWAGFIFDFKDGDYTKTAFELVKRHNYPHSVYHVNFINPSCSHRVNLIKPSVVKDPNFFIQLMADILIANMGESKQDEWFLGALGIWRGVAVRFYMDYPHICTIPHIVNFIVQSNSDANRSQRLQTFLQARPESRGLAFAYLAAEGSERTQASMRATLGNYISALSFNKNVQYILSGDDFDYNLIDPKDPKLLIVANSFQQEAILGPIISLMVTLSARAFTMQNRIKFFNFLDEATTFKIPNFERMLSLLREYLVSFVILTQSPAKIEKLYGELDLRAIEANCGNKFFGRSLDVKGAESSSKQFSRRDEVKVTRTTGQSTNNTSSSKSISQTKEQRYDPDFFMQLKPGQFVGRAQNSNYKEFNFMFKQYVPGDEKDPSVVRLVLDSDIDDNYDKIINEVMNLE</sequence>
<dbReference type="Pfam" id="PF10412">
    <property type="entry name" value="TrwB_AAD_bind"/>
    <property type="match status" value="1"/>
</dbReference>
<evidence type="ECO:0000256" key="5">
    <source>
        <dbReference type="ARBA" id="ARBA00023136"/>
    </source>
</evidence>
<evidence type="ECO:0000313" key="10">
    <source>
        <dbReference type="Proteomes" id="UP000320811"/>
    </source>
</evidence>
<dbReference type="SUPFAM" id="SSF52540">
    <property type="entry name" value="P-loop containing nucleoside triphosphate hydrolases"/>
    <property type="match status" value="1"/>
</dbReference>
<feature type="region of interest" description="Disordered" evidence="6">
    <location>
        <begin position="416"/>
        <end position="444"/>
    </location>
</feature>
<keyword evidence="2" id="KW-1003">Cell membrane</keyword>
<dbReference type="PANTHER" id="PTHR37937:SF1">
    <property type="entry name" value="CONJUGATIVE TRANSFER: DNA TRANSPORT"/>
    <property type="match status" value="1"/>
</dbReference>
<comment type="subcellular location">
    <subcellularLocation>
        <location evidence="1">Cell membrane</location>
        <topology evidence="1">Multi-pass membrane protein</topology>
    </subcellularLocation>
</comment>
<organism evidence="9 10">
    <name type="scientific">Chitinophaga polysaccharea</name>
    <dbReference type="NCBI Taxonomy" id="1293035"/>
    <lineage>
        <taxon>Bacteria</taxon>
        <taxon>Pseudomonadati</taxon>
        <taxon>Bacteroidota</taxon>
        <taxon>Chitinophagia</taxon>
        <taxon>Chitinophagales</taxon>
        <taxon>Chitinophagaceae</taxon>
        <taxon>Chitinophaga</taxon>
    </lineage>
</organism>
<protein>
    <submittedName>
        <fullName evidence="9">Type IV secretion system coupling TraD/TrwB family protein</fullName>
    </submittedName>
</protein>
<proteinExistence type="predicted"/>
<feature type="compositionally biased region" description="Low complexity" evidence="6">
    <location>
        <begin position="424"/>
        <end position="443"/>
    </location>
</feature>
<evidence type="ECO:0000256" key="3">
    <source>
        <dbReference type="ARBA" id="ARBA00022692"/>
    </source>
</evidence>
<dbReference type="Proteomes" id="UP000320811">
    <property type="component" value="Unassembled WGS sequence"/>
</dbReference>
<gene>
    <name evidence="9" type="ORF">FHW36_11836</name>
</gene>
<evidence type="ECO:0000256" key="6">
    <source>
        <dbReference type="SAM" id="MobiDB-lite"/>
    </source>
</evidence>
<keyword evidence="10" id="KW-1185">Reference proteome</keyword>
<name>A0A561P0T8_9BACT</name>
<dbReference type="InterPro" id="IPR019476">
    <property type="entry name" value="T4SS_TraD_DNA-bd"/>
</dbReference>
<accession>A0A561P0T8</accession>
<dbReference type="InterPro" id="IPR051539">
    <property type="entry name" value="T4SS-coupling_protein"/>
</dbReference>
<dbReference type="AlphaFoldDB" id="A0A561P0T8"/>
<keyword evidence="5 7" id="KW-0472">Membrane</keyword>
<keyword evidence="3 7" id="KW-0812">Transmembrane</keyword>
<evidence type="ECO:0000256" key="2">
    <source>
        <dbReference type="ARBA" id="ARBA00022475"/>
    </source>
</evidence>
<dbReference type="Gene3D" id="3.40.50.300">
    <property type="entry name" value="P-loop containing nucleotide triphosphate hydrolases"/>
    <property type="match status" value="1"/>
</dbReference>
<feature type="transmembrane region" description="Helical" evidence="7">
    <location>
        <begin position="32"/>
        <end position="50"/>
    </location>
</feature>
<evidence type="ECO:0000256" key="1">
    <source>
        <dbReference type="ARBA" id="ARBA00004651"/>
    </source>
</evidence>
<dbReference type="InterPro" id="IPR027417">
    <property type="entry name" value="P-loop_NTPase"/>
</dbReference>
<keyword evidence="4 7" id="KW-1133">Transmembrane helix</keyword>
<dbReference type="GO" id="GO:0005886">
    <property type="term" value="C:plasma membrane"/>
    <property type="evidence" value="ECO:0007669"/>
    <property type="project" value="UniProtKB-SubCell"/>
</dbReference>
<evidence type="ECO:0000256" key="4">
    <source>
        <dbReference type="ARBA" id="ARBA00022989"/>
    </source>
</evidence>
<evidence type="ECO:0000256" key="7">
    <source>
        <dbReference type="SAM" id="Phobius"/>
    </source>
</evidence>
<comment type="caution">
    <text evidence="9">The sequence shown here is derived from an EMBL/GenBank/DDBJ whole genome shotgun (WGS) entry which is preliminary data.</text>
</comment>
<dbReference type="PANTHER" id="PTHR37937">
    <property type="entry name" value="CONJUGATIVE TRANSFER: DNA TRANSPORT"/>
    <property type="match status" value="1"/>
</dbReference>
<feature type="domain" description="Type IV secretion system coupling protein TraD DNA-binding" evidence="8">
    <location>
        <begin position="85"/>
        <end position="447"/>
    </location>
</feature>
<dbReference type="CDD" id="cd01127">
    <property type="entry name" value="TrwB_TraG_TraD_VirD4"/>
    <property type="match status" value="1"/>
</dbReference>
<dbReference type="EMBL" id="VIWO01000018">
    <property type="protein sequence ID" value="TWF31742.1"/>
    <property type="molecule type" value="Genomic_DNA"/>
</dbReference>
<reference evidence="9 10" key="1">
    <citation type="submission" date="2019-06" db="EMBL/GenBank/DDBJ databases">
        <title>Sorghum-associated microbial communities from plants grown in Nebraska, USA.</title>
        <authorList>
            <person name="Schachtman D."/>
        </authorList>
    </citation>
    <scope>NUCLEOTIDE SEQUENCE [LARGE SCALE GENOMIC DNA]</scope>
    <source>
        <strain evidence="9 10">1209</strain>
    </source>
</reference>
<evidence type="ECO:0000259" key="8">
    <source>
        <dbReference type="Pfam" id="PF10412"/>
    </source>
</evidence>